<feature type="region of interest" description="Disordered" evidence="1">
    <location>
        <begin position="61"/>
        <end position="98"/>
    </location>
</feature>
<keyword evidence="3" id="KW-1185">Reference proteome</keyword>
<dbReference type="Pfam" id="PF09495">
    <property type="entry name" value="DUF2462"/>
    <property type="match status" value="1"/>
</dbReference>
<feature type="compositionally biased region" description="Basic residues" evidence="1">
    <location>
        <begin position="19"/>
        <end position="32"/>
    </location>
</feature>
<sequence length="98" mass="10559">MPQKPLTSKGNKSLPKLKAANRHGKVIKHKKGGLTQKPKKDAAKQHFEDQKELTKIINKKNEAAAASKAEQSGGHLGMVKAPPAEGKDKKKDAKSTKA</sequence>
<evidence type="ECO:0000256" key="1">
    <source>
        <dbReference type="SAM" id="MobiDB-lite"/>
    </source>
</evidence>
<feature type="compositionally biased region" description="Polar residues" evidence="1">
    <location>
        <begin position="1"/>
        <end position="11"/>
    </location>
</feature>
<name>A0ABP1G9D7_9CHLO</name>
<evidence type="ECO:0000313" key="2">
    <source>
        <dbReference type="EMBL" id="CAL5228845.1"/>
    </source>
</evidence>
<dbReference type="EMBL" id="CAXHTA020000019">
    <property type="protein sequence ID" value="CAL5228845.1"/>
    <property type="molecule type" value="Genomic_DNA"/>
</dbReference>
<reference evidence="2 3" key="1">
    <citation type="submission" date="2024-06" db="EMBL/GenBank/DDBJ databases">
        <authorList>
            <person name="Kraege A."/>
            <person name="Thomma B."/>
        </authorList>
    </citation>
    <scope>NUCLEOTIDE SEQUENCE [LARGE SCALE GENOMIC DNA]</scope>
</reference>
<dbReference type="InterPro" id="IPR019034">
    <property type="entry name" value="UPF0390"/>
</dbReference>
<accession>A0ABP1G9D7</accession>
<feature type="compositionally biased region" description="Basic and acidic residues" evidence="1">
    <location>
        <begin position="85"/>
        <end position="98"/>
    </location>
</feature>
<feature type="region of interest" description="Disordered" evidence="1">
    <location>
        <begin position="1"/>
        <end position="49"/>
    </location>
</feature>
<dbReference type="PANTHER" id="PTHR36769">
    <property type="entry name" value="2,3-BISPHOSPHOGLYCERATE-DEPENDENT PHOSPHOGLYCERATE MUTASE"/>
    <property type="match status" value="1"/>
</dbReference>
<organism evidence="2 3">
    <name type="scientific">Coccomyxa viridis</name>
    <dbReference type="NCBI Taxonomy" id="1274662"/>
    <lineage>
        <taxon>Eukaryota</taxon>
        <taxon>Viridiplantae</taxon>
        <taxon>Chlorophyta</taxon>
        <taxon>core chlorophytes</taxon>
        <taxon>Trebouxiophyceae</taxon>
        <taxon>Trebouxiophyceae incertae sedis</taxon>
        <taxon>Coccomyxaceae</taxon>
        <taxon>Coccomyxa</taxon>
    </lineage>
</organism>
<feature type="compositionally biased region" description="Basic and acidic residues" evidence="1">
    <location>
        <begin position="38"/>
        <end position="49"/>
    </location>
</feature>
<dbReference type="PANTHER" id="PTHR36769:SF1">
    <property type="entry name" value="2,3-BISPHOSPHOGLYCERATE-DEPENDENT PHOSPHOGLYCERATE MUTASE"/>
    <property type="match status" value="1"/>
</dbReference>
<comment type="caution">
    <text evidence="2">The sequence shown here is derived from an EMBL/GenBank/DDBJ whole genome shotgun (WGS) entry which is preliminary data.</text>
</comment>
<protein>
    <submittedName>
        <fullName evidence="2">G12052 protein</fullName>
    </submittedName>
</protein>
<evidence type="ECO:0000313" key="3">
    <source>
        <dbReference type="Proteomes" id="UP001497392"/>
    </source>
</evidence>
<gene>
    <name evidence="2" type="primary">g12052</name>
    <name evidence="2" type="ORF">VP750_LOCUS10751</name>
</gene>
<proteinExistence type="predicted"/>
<dbReference type="Proteomes" id="UP001497392">
    <property type="component" value="Unassembled WGS sequence"/>
</dbReference>